<dbReference type="CDD" id="cd00018">
    <property type="entry name" value="AP2"/>
    <property type="match status" value="1"/>
</dbReference>
<dbReference type="InterPro" id="IPR044808">
    <property type="entry name" value="ERF_plant"/>
</dbReference>
<dbReference type="RefSeq" id="XP_017975140.1">
    <property type="nucleotide sequence ID" value="XM_018119651.1"/>
</dbReference>
<dbReference type="GO" id="GO:0003700">
    <property type="term" value="F:DNA-binding transcription factor activity"/>
    <property type="evidence" value="ECO:0007669"/>
    <property type="project" value="InterPro"/>
</dbReference>
<dbReference type="Gene3D" id="3.30.730.10">
    <property type="entry name" value="AP2/ERF domain"/>
    <property type="match status" value="1"/>
</dbReference>
<dbReference type="GO" id="GO:0005634">
    <property type="term" value="C:nucleus"/>
    <property type="evidence" value="ECO:0007669"/>
    <property type="project" value="UniProtKB-SubCell"/>
</dbReference>
<feature type="domain" description="AP2/ERF" evidence="8">
    <location>
        <begin position="59"/>
        <end position="116"/>
    </location>
</feature>
<organism evidence="9 11">
    <name type="scientific">Theobroma cacao</name>
    <name type="common">Cacao</name>
    <name type="synonym">Cocoa</name>
    <dbReference type="NCBI Taxonomy" id="3641"/>
    <lineage>
        <taxon>Eukaryota</taxon>
        <taxon>Viridiplantae</taxon>
        <taxon>Streptophyta</taxon>
        <taxon>Embryophyta</taxon>
        <taxon>Tracheophyta</taxon>
        <taxon>Spermatophyta</taxon>
        <taxon>Magnoliopsida</taxon>
        <taxon>eudicotyledons</taxon>
        <taxon>Gunneridae</taxon>
        <taxon>Pentapetalae</taxon>
        <taxon>rosids</taxon>
        <taxon>malvids</taxon>
        <taxon>Malvales</taxon>
        <taxon>Malvaceae</taxon>
        <taxon>Byttnerioideae</taxon>
        <taxon>Theobroma</taxon>
    </lineage>
</organism>
<dbReference type="RefSeq" id="XP_017975141.1">
    <property type="nucleotide sequence ID" value="XM_018119652.1"/>
</dbReference>
<dbReference type="PANTHER" id="PTHR31190:SF489">
    <property type="entry name" value="ETHYLENE-RESPONSIVE TRANSCRIPTION FACTOR ERF113-RELATED"/>
    <property type="match status" value="1"/>
</dbReference>
<dbReference type="PROSITE" id="PS51032">
    <property type="entry name" value="AP2_ERF"/>
    <property type="match status" value="1"/>
</dbReference>
<dbReference type="GeneID" id="18601135"/>
<feature type="compositionally biased region" description="Low complexity" evidence="7">
    <location>
        <begin position="141"/>
        <end position="154"/>
    </location>
</feature>
<evidence type="ECO:0000256" key="4">
    <source>
        <dbReference type="ARBA" id="ARBA00023163"/>
    </source>
</evidence>
<dbReference type="SMART" id="SM00380">
    <property type="entry name" value="AP2"/>
    <property type="match status" value="1"/>
</dbReference>
<dbReference type="GO" id="GO:0009873">
    <property type="term" value="P:ethylene-activated signaling pathway"/>
    <property type="evidence" value="ECO:0007669"/>
    <property type="project" value="InterPro"/>
</dbReference>
<proteinExistence type="inferred from homology"/>
<dbReference type="InterPro" id="IPR001471">
    <property type="entry name" value="AP2/ERF_dom"/>
</dbReference>
<keyword evidence="3" id="KW-0238">DNA-binding</keyword>
<evidence type="ECO:0000256" key="7">
    <source>
        <dbReference type="SAM" id="MobiDB-lite"/>
    </source>
</evidence>
<dbReference type="SUPFAM" id="SSF54171">
    <property type="entry name" value="DNA-binding domain"/>
    <property type="match status" value="1"/>
</dbReference>
<gene>
    <name evidence="10 11" type="primary">LOC18601135</name>
</gene>
<protein>
    <submittedName>
        <fullName evidence="10 11">Ethylene-responsive transcription factor ERF113 isoform X1</fullName>
    </submittedName>
</protein>
<dbReference type="PRINTS" id="PR00367">
    <property type="entry name" value="ETHRSPELEMNT"/>
</dbReference>
<keyword evidence="2" id="KW-0805">Transcription regulation</keyword>
<dbReference type="Gramene" id="Tc04v2_t004130.2">
    <property type="protein sequence ID" value="Tc04v2_p004130.2"/>
    <property type="gene ID" value="Tc04v2_g004130"/>
</dbReference>
<dbReference type="Gramene" id="Tc04v2_t004130.1">
    <property type="protein sequence ID" value="Tc04v2_p004130.1"/>
    <property type="gene ID" value="Tc04v2_g004130"/>
</dbReference>
<evidence type="ECO:0000256" key="3">
    <source>
        <dbReference type="ARBA" id="ARBA00023125"/>
    </source>
</evidence>
<reference evidence="9" key="1">
    <citation type="journal article" date="1997" name="Nucleic Acids Res.">
        <title>tRNAscan-SE: a program for improved detection of transfer RNA genes in genomic sequence.</title>
        <authorList>
            <person name="Lowe T.M."/>
            <person name="Eddy S.R."/>
        </authorList>
    </citation>
    <scope>NUCLEOTIDE SEQUENCE [LARGE SCALE GENOMIC DNA]</scope>
    <source>
        <strain evidence="9">r\B97-61/B2</strain>
    </source>
</reference>
<dbReference type="GO" id="GO:0003677">
    <property type="term" value="F:DNA binding"/>
    <property type="evidence" value="ECO:0007669"/>
    <property type="project" value="UniProtKB-KW"/>
</dbReference>
<evidence type="ECO:0000256" key="2">
    <source>
        <dbReference type="ARBA" id="ARBA00023015"/>
    </source>
</evidence>
<evidence type="ECO:0000256" key="6">
    <source>
        <dbReference type="ARBA" id="ARBA00024343"/>
    </source>
</evidence>
<dbReference type="InterPro" id="IPR016177">
    <property type="entry name" value="DNA-bd_dom_sf"/>
</dbReference>
<evidence type="ECO:0000256" key="1">
    <source>
        <dbReference type="ARBA" id="ARBA00004123"/>
    </source>
</evidence>
<feature type="compositionally biased region" description="Low complexity" evidence="7">
    <location>
        <begin position="239"/>
        <end position="257"/>
    </location>
</feature>
<evidence type="ECO:0000259" key="8">
    <source>
        <dbReference type="PROSITE" id="PS51032"/>
    </source>
</evidence>
<evidence type="ECO:0000313" key="9">
    <source>
        <dbReference type="Proteomes" id="UP000694886"/>
    </source>
</evidence>
<accession>A0AB32W8S3</accession>
<dbReference type="PANTHER" id="PTHR31190">
    <property type="entry name" value="DNA-BINDING DOMAIN"/>
    <property type="match status" value="1"/>
</dbReference>
<dbReference type="KEGG" id="tcc:18601135"/>
<dbReference type="Pfam" id="PF00847">
    <property type="entry name" value="AP2"/>
    <property type="match status" value="1"/>
</dbReference>
<comment type="subcellular location">
    <subcellularLocation>
        <location evidence="1">Nucleus</location>
    </subcellularLocation>
</comment>
<dbReference type="InterPro" id="IPR036955">
    <property type="entry name" value="AP2/ERF_dom_sf"/>
</dbReference>
<dbReference type="FunFam" id="3.30.730.10:FF:000001">
    <property type="entry name" value="Ethylene-responsive transcription factor 2"/>
    <property type="match status" value="1"/>
</dbReference>
<feature type="region of interest" description="Disordered" evidence="7">
    <location>
        <begin position="231"/>
        <end position="275"/>
    </location>
</feature>
<keyword evidence="5" id="KW-0539">Nucleus</keyword>
<feature type="region of interest" description="Disordered" evidence="7">
    <location>
        <begin position="140"/>
        <end position="160"/>
    </location>
</feature>
<comment type="similarity">
    <text evidence="6">Belongs to the AP2/ERF transcription factor family. ERF subfamily.</text>
</comment>
<keyword evidence="4" id="KW-0804">Transcription</keyword>
<name>A0AB32W8S3_THECC</name>
<evidence type="ECO:0000313" key="10">
    <source>
        <dbReference type="RefSeq" id="XP_017975140.1"/>
    </source>
</evidence>
<evidence type="ECO:0000313" key="11">
    <source>
        <dbReference type="RefSeq" id="XP_017975141.1"/>
    </source>
</evidence>
<reference evidence="10 11" key="2">
    <citation type="submission" date="2025-04" db="UniProtKB">
        <authorList>
            <consortium name="RefSeq"/>
        </authorList>
    </citation>
    <scope>IDENTIFICATION</scope>
</reference>
<dbReference type="AlphaFoldDB" id="A0AB32W8S3"/>
<sequence length="275" mass="30099">MAAASAFAHHHSLNTQSDILPHQQATDQVSVLTEQDRSSLPAKDQVFLLWKGNVIRKRHYRGVRQRPWGKWAAEIRDPKKAARVWLGTFDTAEAAAAAYDAAALKFKGSKAKLNFPERVQGGGLHQFCFSACSNNNPIPVPNEQVPSSVSSSTPQLPPSLPNIAPSSLPHEAFPYLSQYMQLLSSDFTDNYWQYVESAGLHIQQPALFSHSSSSVTSSTTYSGMAQNQVGEDNELPRFSSPAQMGSFSSSSSSSPSSHLFLNQGNDYSEGRKPKE</sequence>
<dbReference type="Proteomes" id="UP000694886">
    <property type="component" value="Chromosome 4"/>
</dbReference>
<evidence type="ECO:0000256" key="5">
    <source>
        <dbReference type="ARBA" id="ARBA00023242"/>
    </source>
</evidence>